<evidence type="ECO:0000313" key="2">
    <source>
        <dbReference type="Proteomes" id="UP000616151"/>
    </source>
</evidence>
<organism evidence="1 2">
    <name type="scientific">Taklimakanibacter albus</name>
    <dbReference type="NCBI Taxonomy" id="2800327"/>
    <lineage>
        <taxon>Bacteria</taxon>
        <taxon>Pseudomonadati</taxon>
        <taxon>Pseudomonadota</taxon>
        <taxon>Alphaproteobacteria</taxon>
        <taxon>Hyphomicrobiales</taxon>
        <taxon>Aestuariivirgaceae</taxon>
        <taxon>Taklimakanibacter</taxon>
    </lineage>
</organism>
<evidence type="ECO:0000313" key="1">
    <source>
        <dbReference type="EMBL" id="MBK1870580.1"/>
    </source>
</evidence>
<reference evidence="1" key="1">
    <citation type="submission" date="2021-01" db="EMBL/GenBank/DDBJ databases">
        <authorList>
            <person name="Sun Q."/>
        </authorList>
    </citation>
    <scope>NUCLEOTIDE SEQUENCE</scope>
    <source>
        <strain evidence="1">YIM B02566</strain>
    </source>
</reference>
<name>A0ACC5RDN5_9HYPH</name>
<proteinExistence type="predicted"/>
<gene>
    <name evidence="1" type="ORF">JHL16_29720</name>
</gene>
<sequence>MFFTTAKAIAPPSQADHFGKLLLGSVATAALWLGAPSIAIAGCTVAPGVITCTGDMLAGANYSQANTTLTANGLSTNAGVIILNGSGGNGSNGTDGIGENADGGGGGTTTILNYTGTPHTGAGLIARANGGNGGEGGTGVSFIVPIPIPPFVAPVIINAGHGGAGGNGGSVTVNSSGDLSTSGEKVHGILAEANGGNGGDGGNVTSILGVWGEGGDGGKGGAGGSVAVTTTSGLITVQGKGASGIFAQSNGGVGGSGGSLNGAAIAGQGGSGAAPKDGGTVNVSNAAGVDTFGIGGIGIFAQSIGGYAGSGGSATGAFAYGGSGASAGNGNTVIVGNSGLIHTREVDAHGIFAQSVGGGGGAGGWSGGVVSLGGSGGFGGAGKSVTVTNSSAGVITTDGARSIGIFAQSVGGGGGDGGNSGGLVSIGGSSTGGGAGGIVVVNNSGKIVTNGVSSQAILAQSIGGGGGNGGTSGGMVTIGGAGGGGGNADTVTVNNSGDLETWGNDSTALLAQSVGGGGGNGGGAYSGSAFVGFSLGGTGGTGGEGKKATVNLSQNSNDPAIIKTHGERSNGVTVQSVGGGGGNGGASVQTTVGYAGSLAIAIGGKAGGGGKGGEVELTGYADVTTTGVNSDGIMVQSVGGGGGSGGYAIAISAAAGESAAIAGSIGVGGAGGGGGNGDLVTVNAGGSIKTTNDFSEGLIAQSVGGGGGSGGYSVSIAVAGAGATAGAGAIGVGGSGGTGGTGGTVIATYTGNVETGGKESDGVVIQSVGGGGGNGGFSVAAAVAGSGTGSGAVGIGVGGSGGSGGNGGIVNGTVTGNIKTTGAGSNALVVQSVGGGGGNGGFNVTGTIAGAGTGSGAISIGVGGSGAGGGHGEAVTAKLTGNATTSGTDADAVVVQSVGGGGGNGGFNVSGTITGAGTGSGSAAVGVGGAAGLGGNGQVVIADVIGSITTTGLDSNGFTAQSIGGGGGNGGFNVSAAISVSGKGAGAVAVGVGGAAGGGGNAEKVDVSVTGNIETTKDGSTGYLAQSIGGGGGNGGFNVSGAIGAASTGAGAVAVGVGGAGGSGGTAGIVIADQTGNITTSGKSSNGFVAQSIGGGGGNGGFNVSGGIAAGGDGALAVSVGVGGMGGGGKNAEAVTATIIGNVKTSGDKSQGVIVQSIGGGGGNGAFNVTGSISLSQKLAGAVGVGVGGFGGGAGDARKVTSTITGDIETKGKDATALFVQSLGGGGGNGGFNVTAGISGSSDDGGSLGVGVGGFGGDGGKGWDVVSNSTGNITTEGDGAKGAVIQSLGGSGGSGGINVTGNVSLTGGKSAAIGVGIGGFGGKGGDALTVTGSHTGNITTQGHDADGILVQSLGGGGGNGGLNVTGSVSASVSDGGALGFGLGGFGGNGGRSNNVDFDVIGNVTTHGDLADGVTIQSIGGGGGNGAINVTGSLGLSFAADAGAASIGIGGFGGKGGDAGSVTAVVTGNVIADGTMGVNGGAPTLVDGVNRWANGSNGVIAQSIGGGGGNGGLNVSGSISGSAVFGKSYAVSLGLGGFGGGGGDAEFVNLTAKAPIMFQSVGDYKSAVIAQSIGGGGGNGATNVSGSITLNGNLTAGVGGFGGDGGLGKRVDADVEGKLKANGYQARGLVAQSIGGGGGDGGINISGGINIASDGKSNPSLVFGLGGFGGDGNKSGIVDVKQVGEVEVGGTDSIGILVQSIAGGGGSGGLNVAGNLALGPGYSAAIGIGGNGGTGADAGAVTLDSDGKVVVSSNVAIAPDDEDYDRAKQTFGERGGGILVQSIGGGGGVGGLNVAGVISPKGNPIVVGVGGSGGAGGNAGTVTVNRGLVTQALLKTTGDESNGLTVQSIGGGGGNAGMNIGISLNGSAGDSQPKQISVGIGGSGGAAGIGGDVTVNQKGDIETHGDRSDALFVQSIGGGGGNANINIVGGINKDATGVNVAVGGGTGDGGKGGVVIVHHTGNISTEGDDSGAIFAQSVGGGGGNTRTSTAVAVKSKNAINVGIGREGGTGADGGDVTVTSDGDLTTKGERSVGVLAQSVGGGGGKSGTIAIGVKATQGSGDEAQAGSAGIQVGLKGGDSGIGGDVLVETSGSIGTGGTGSHAIFAQSVGGGGGIGGGVLTPVIKENFSARVGVGGEGGTGSDAGTVTVKNKAQLTTTGASAAGITAQSTGGGGGTGGQIIQVTLASGGEGKDNNSGSVNIGGKGGEGANGKKVWVTNSGLITTGGKDSFGIQARSVGGGGGDGGLVFTGTLAFKGNSNSLEMAVGGEGGKGGTGGMAEVLNEGTIWTKGEGAFGIQAMSLGGGGGDAGLVANLSLSVPQGENGSKRIVANIGGTGGEGGIGGEVLVTNRPDADDKGGVIYTEGKKAHGIFAQSVGGGGGNGSSVVSLNFAGTGKNSALIGLNIGGKGGTGNDAGKVTVINEGKITTTGEEAYGILAQSIGGGGGNGGIALAVNAVISSKSMAPVLALGGLGGSGGDGGVVNVENSGEIITTGKGSHGIVAQSIGGGGGNANVGIGIGGLSTLIANPLSFALGAGCTALECYSGGEGGSVTVINTGKITVSGEGAQAIKAESLNGGGGDFVMDFTGITSLAGGNALPGVDDDNTQTRITEDPVVTLLAGGDRTTNSTAGAVKVVTNGGSYATGNFATGAGVQAVGGGGGNIFAKLALNDESEMDPLKILQQLGGKDGSNNNGGDITDSTLTGEIGMWGDLGSGLFVQTVGGGGGRSNIQLTSIQGMVAGGIDLRLGGTDGTNESGGDIKITQSGVIFTDGKASFGSLTQSIGGGGGYGTFNIKDGAPAPLAARSAGPMSAASVMALLSSATVTAGADGGSTLDGGDIDFTKNDGTGTAGDLAVALIKQSVSSGGGTQVVLAVDELFVNLGGTNGASGNGGSVKLTNNGAVQTAGAQAHGILLQSIGGGGGFVTTDASAVTTTLRSDNTGNGGAVTLIQNNDVVTKGGDAFGVIAQSIGGGGGLVNGAFAGLVGTGGFVHDTFFAGSAGGTGNGGTVTLDLNGSVVTEGARSTAVFAQSVGDVGGDIKVTLAAGKYAVGGTSGTSVAFDGGATNLFTNNGYVFTDDEIEGYAVTGTSGNDSILNNFYMAGIVDLGTGANGYTNAQTARFDMGKLVNLNDGTNKLLNNGILAPGASNAIDTVYTTALKGNIEQSTTGFYEVDLDFVAGNAITGLADRINATGEAALKGTVDLKIVNPTQVSPGYHEVTILSADGGVTDKSLGLKAPASAVAKYEILYPNPEDVVLSYDIDFAGIGGGMNRNQTRVGDYVNRFQIADSKTQLAPLVGYLFLLPTLEDLQNAYAMLTPEVYASNLASTLMAVDDFSQALMSCRQVSGEFHFVAQGECGWMRVSGRTTSYDKSFQYSGYDEDVYQVAGGIQKSIGDDRFVGFGLSYESTDAQLADLANVEGDRVQAGVVFKGRVGGTTAAASLIGGYGWFDTTRRVALADLGGNAEATQQVGIAATRIQIAHAYDFDDSYFRFGVDAAVSALFQDDFTEKDGGLGNLAVQDHINANGFVMPFVEFGGETSMSDGGALLRAWSKLAVVQYIDPDTRVYTGLVGPSGDVSPFYADAEFDSTLGRLELGLDVLSQGGLVIGLSGVGVMGEDVESYQGNAKVSVPF</sequence>
<comment type="caution">
    <text evidence="1">The sequence shown here is derived from an EMBL/GenBank/DDBJ whole genome shotgun (WGS) entry which is preliminary data.</text>
</comment>
<accession>A0ACC5RDN5</accession>
<dbReference type="Proteomes" id="UP000616151">
    <property type="component" value="Unassembled WGS sequence"/>
</dbReference>
<keyword evidence="2" id="KW-1185">Reference proteome</keyword>
<dbReference type="EMBL" id="JAENHL010000008">
    <property type="protein sequence ID" value="MBK1870580.1"/>
    <property type="molecule type" value="Genomic_DNA"/>
</dbReference>
<protein>
    <submittedName>
        <fullName evidence="1">Uncharacterized protein</fullName>
    </submittedName>
</protein>